<dbReference type="SUPFAM" id="SSF54791">
    <property type="entry name" value="Eukaryotic type KH-domain (KH-domain type I)"/>
    <property type="match status" value="1"/>
</dbReference>
<dbReference type="GO" id="GO:0000467">
    <property type="term" value="P:exonucleolytic trimming to generate mature 3'-end of 5.8S rRNA from tricistronic rRNA transcript (SSU-rRNA, 5.8S rRNA, LSU-rRNA)"/>
    <property type="evidence" value="ECO:0007669"/>
    <property type="project" value="TreeGrafter"/>
</dbReference>
<dbReference type="GO" id="GO:0071051">
    <property type="term" value="P:poly(A)-dependent snoRNA 3'-end processing"/>
    <property type="evidence" value="ECO:0007669"/>
    <property type="project" value="TreeGrafter"/>
</dbReference>
<dbReference type="Gene3D" id="3.30.1370.10">
    <property type="entry name" value="K Homology domain, type 1"/>
    <property type="match status" value="1"/>
</dbReference>
<dbReference type="CDD" id="cd22526">
    <property type="entry name" value="KH-I_Rrp40"/>
    <property type="match status" value="1"/>
</dbReference>
<organism evidence="11 12">
    <name type="scientific">Diploscapter pachys</name>
    <dbReference type="NCBI Taxonomy" id="2018661"/>
    <lineage>
        <taxon>Eukaryota</taxon>
        <taxon>Metazoa</taxon>
        <taxon>Ecdysozoa</taxon>
        <taxon>Nematoda</taxon>
        <taxon>Chromadorea</taxon>
        <taxon>Rhabditida</taxon>
        <taxon>Rhabditina</taxon>
        <taxon>Rhabditomorpha</taxon>
        <taxon>Rhabditoidea</taxon>
        <taxon>Rhabditidae</taxon>
        <taxon>Diploscapter</taxon>
    </lineage>
</organism>
<keyword evidence="7" id="KW-0694">RNA-binding</keyword>
<evidence type="ECO:0000256" key="9">
    <source>
        <dbReference type="ARBA" id="ARBA00030615"/>
    </source>
</evidence>
<dbReference type="PANTHER" id="PTHR21321">
    <property type="entry name" value="PNAS-3 RELATED"/>
    <property type="match status" value="1"/>
</dbReference>
<evidence type="ECO:0000259" key="10">
    <source>
        <dbReference type="Pfam" id="PF15985"/>
    </source>
</evidence>
<dbReference type="FunFam" id="2.40.50.140:FF:000112">
    <property type="entry name" value="Exosome complex component RRP40"/>
    <property type="match status" value="1"/>
</dbReference>
<dbReference type="GO" id="GO:0071035">
    <property type="term" value="P:nuclear polyadenylation-dependent rRNA catabolic process"/>
    <property type="evidence" value="ECO:0007669"/>
    <property type="project" value="TreeGrafter"/>
</dbReference>
<dbReference type="AlphaFoldDB" id="A0A2A2LDM6"/>
<dbReference type="PANTHER" id="PTHR21321:SF1">
    <property type="entry name" value="EXOSOME COMPLEX COMPONENT RRP40"/>
    <property type="match status" value="1"/>
</dbReference>
<evidence type="ECO:0000256" key="3">
    <source>
        <dbReference type="ARBA" id="ARBA00007841"/>
    </source>
</evidence>
<comment type="caution">
    <text evidence="11">The sequence shown here is derived from an EMBL/GenBank/DDBJ whole genome shotgun (WGS) entry which is preliminary data.</text>
</comment>
<proteinExistence type="inferred from homology"/>
<dbReference type="GO" id="GO:0034475">
    <property type="term" value="P:U4 snRNA 3'-end processing"/>
    <property type="evidence" value="ECO:0007669"/>
    <property type="project" value="TreeGrafter"/>
</dbReference>
<dbReference type="InterPro" id="IPR026699">
    <property type="entry name" value="Exosome_RNA_bind1/RRP40/RRP4"/>
</dbReference>
<evidence type="ECO:0000256" key="8">
    <source>
        <dbReference type="ARBA" id="ARBA00023242"/>
    </source>
</evidence>
<dbReference type="GO" id="GO:0003723">
    <property type="term" value="F:RNA binding"/>
    <property type="evidence" value="ECO:0007669"/>
    <property type="project" value="UniProtKB-KW"/>
</dbReference>
<dbReference type="Gene3D" id="2.40.50.140">
    <property type="entry name" value="Nucleic acid-binding proteins"/>
    <property type="match status" value="1"/>
</dbReference>
<evidence type="ECO:0000256" key="5">
    <source>
        <dbReference type="ARBA" id="ARBA00022552"/>
    </source>
</evidence>
<keyword evidence="6" id="KW-0271">Exosome</keyword>
<keyword evidence="5" id="KW-0698">rRNA processing</keyword>
<dbReference type="Pfam" id="PF21262">
    <property type="entry name" value="RRP40_S1"/>
    <property type="match status" value="1"/>
</dbReference>
<keyword evidence="12" id="KW-1185">Reference proteome</keyword>
<dbReference type="InterPro" id="IPR036612">
    <property type="entry name" value="KH_dom_type_1_sf"/>
</dbReference>
<dbReference type="EMBL" id="LIAE01006873">
    <property type="protein sequence ID" value="PAV84283.1"/>
    <property type="molecule type" value="Genomic_DNA"/>
</dbReference>
<evidence type="ECO:0000256" key="2">
    <source>
        <dbReference type="ARBA" id="ARBA00004604"/>
    </source>
</evidence>
<evidence type="ECO:0000256" key="7">
    <source>
        <dbReference type="ARBA" id="ARBA00022884"/>
    </source>
</evidence>
<comment type="subcellular location">
    <subcellularLocation>
        <location evidence="1">Cytoplasm</location>
    </subcellularLocation>
    <subcellularLocation>
        <location evidence="2">Nucleus</location>
        <location evidence="2">Nucleolus</location>
    </subcellularLocation>
</comment>
<dbReference type="STRING" id="2018661.A0A2A2LDM6"/>
<dbReference type="InterPro" id="IPR049469">
    <property type="entry name" value="RRP40_KH-I"/>
</dbReference>
<evidence type="ECO:0000313" key="11">
    <source>
        <dbReference type="EMBL" id="PAV84283.1"/>
    </source>
</evidence>
<dbReference type="CDD" id="cd05790">
    <property type="entry name" value="S1_Rrp40"/>
    <property type="match status" value="1"/>
</dbReference>
<dbReference type="GO" id="GO:0071034">
    <property type="term" value="P:CUT catabolic process"/>
    <property type="evidence" value="ECO:0007669"/>
    <property type="project" value="TreeGrafter"/>
</dbReference>
<dbReference type="InterPro" id="IPR012340">
    <property type="entry name" value="NA-bd_OB-fold"/>
</dbReference>
<evidence type="ECO:0000256" key="4">
    <source>
        <dbReference type="ARBA" id="ARBA00022490"/>
    </source>
</evidence>
<comment type="similarity">
    <text evidence="3">Belongs to the RRP40 family.</text>
</comment>
<dbReference type="SUPFAM" id="SSF50249">
    <property type="entry name" value="Nucleic acid-binding proteins"/>
    <property type="match status" value="1"/>
</dbReference>
<evidence type="ECO:0000256" key="6">
    <source>
        <dbReference type="ARBA" id="ARBA00022835"/>
    </source>
</evidence>
<dbReference type="GO" id="GO:0000176">
    <property type="term" value="C:nuclear exosome (RNase complex)"/>
    <property type="evidence" value="ECO:0007669"/>
    <property type="project" value="TreeGrafter"/>
</dbReference>
<name>A0A2A2LDM6_9BILA</name>
<dbReference type="GO" id="GO:0005730">
    <property type="term" value="C:nucleolus"/>
    <property type="evidence" value="ECO:0007669"/>
    <property type="project" value="UniProtKB-SubCell"/>
</dbReference>
<dbReference type="Proteomes" id="UP000218231">
    <property type="component" value="Unassembled WGS sequence"/>
</dbReference>
<dbReference type="InterPro" id="IPR004088">
    <property type="entry name" value="KH_dom_type_1"/>
</dbReference>
<protein>
    <recommendedName>
        <fullName evidence="9">Ribosomal RNA-processing protein 40</fullName>
    </recommendedName>
</protein>
<dbReference type="OrthoDB" id="340500at2759"/>
<dbReference type="InterPro" id="IPR037319">
    <property type="entry name" value="Rrp40_S1"/>
</dbReference>
<dbReference type="GO" id="GO:0071038">
    <property type="term" value="P:TRAMP-dependent tRNA surveillance pathway"/>
    <property type="evidence" value="ECO:0007669"/>
    <property type="project" value="TreeGrafter"/>
</dbReference>
<gene>
    <name evidence="11" type="ORF">WR25_16863</name>
</gene>
<dbReference type="Pfam" id="PF15985">
    <property type="entry name" value="KH_6"/>
    <property type="match status" value="1"/>
</dbReference>
<feature type="domain" description="K Homology" evidence="10">
    <location>
        <begin position="181"/>
        <end position="227"/>
    </location>
</feature>
<evidence type="ECO:0000256" key="1">
    <source>
        <dbReference type="ARBA" id="ARBA00004496"/>
    </source>
</evidence>
<reference evidence="11 12" key="1">
    <citation type="journal article" date="2017" name="Curr. Biol.">
        <title>Genome architecture and evolution of a unichromosomal asexual nematode.</title>
        <authorList>
            <person name="Fradin H."/>
            <person name="Zegar C."/>
            <person name="Gutwein M."/>
            <person name="Lucas J."/>
            <person name="Kovtun M."/>
            <person name="Corcoran D."/>
            <person name="Baugh L.R."/>
            <person name="Kiontke K."/>
            <person name="Gunsalus K."/>
            <person name="Fitch D.H."/>
            <person name="Piano F."/>
        </authorList>
    </citation>
    <scope>NUCLEOTIDE SEQUENCE [LARGE SCALE GENOMIC DNA]</scope>
    <source>
        <strain evidence="11">PF1309</strain>
    </source>
</reference>
<keyword evidence="8" id="KW-0539">Nucleus</keyword>
<dbReference type="GO" id="GO:0000177">
    <property type="term" value="C:cytoplasmic exosome (RNase complex)"/>
    <property type="evidence" value="ECO:0007669"/>
    <property type="project" value="TreeGrafter"/>
</dbReference>
<accession>A0A2A2LDM6</accession>
<sequence>MAFSNLNLSYLSLAKSLDVPVLSQLRLCSIVPLQGMTFYVPGEVIKSSRLPGVRILGYGLEKAPGGVGFCVVQPGVLQTDDKQQAWISIHSKRYIPQLGDHVVGVVTSRAGELYKVDIGSADQAYISFLSFEGATKRNRPNLGVGDVLYARIVRASRHLEPELSCVDAELKSRGMGKLEDGFVFKISTNHARRLLRASCRLLKLIGEQIRFEIAVGINGKIWIKSDDLNKVFFKFLFLN</sequence>
<evidence type="ECO:0000313" key="12">
    <source>
        <dbReference type="Proteomes" id="UP000218231"/>
    </source>
</evidence>
<keyword evidence="4" id="KW-0963">Cytoplasm</keyword>